<dbReference type="NCBIfam" id="NF033819">
    <property type="entry name" value="IS66_TnpB"/>
    <property type="match status" value="1"/>
</dbReference>
<dbReference type="EMBL" id="VYSB01000010">
    <property type="protein sequence ID" value="MYZ52534.1"/>
    <property type="molecule type" value="Genomic_DNA"/>
</dbReference>
<proteinExistence type="predicted"/>
<dbReference type="AlphaFoldDB" id="A0A7C9N7S4"/>
<evidence type="ECO:0000313" key="1">
    <source>
        <dbReference type="EMBL" id="MYZ51442.1"/>
    </source>
</evidence>
<dbReference type="InterPro" id="IPR008878">
    <property type="entry name" value="Transposase_IS66_Orf2"/>
</dbReference>
<organism evidence="1 3">
    <name type="scientific">Malikia spinosa</name>
    <dbReference type="NCBI Taxonomy" id="86180"/>
    <lineage>
        <taxon>Bacteria</taxon>
        <taxon>Pseudomonadati</taxon>
        <taxon>Pseudomonadota</taxon>
        <taxon>Betaproteobacteria</taxon>
        <taxon>Burkholderiales</taxon>
        <taxon>Comamonadaceae</taxon>
        <taxon>Malikia</taxon>
    </lineage>
</organism>
<dbReference type="PANTHER" id="PTHR36455:SF1">
    <property type="entry name" value="BLR8292 PROTEIN"/>
    <property type="match status" value="1"/>
</dbReference>
<reference evidence="1 3" key="1">
    <citation type="submission" date="2019-09" db="EMBL/GenBank/DDBJ databases">
        <title>Identification of Malikia spinosa a prominent benzene-, toluene-, and ethylbenzene-degrading bacterium: enrichment, isolation and whole genome sequencing.</title>
        <authorList>
            <person name="Tancsics A."/>
            <person name="Revesz F."/>
            <person name="Kriszt B."/>
        </authorList>
    </citation>
    <scope>NUCLEOTIDE SEQUENCE [LARGE SCALE GENOMIC DNA]</scope>
    <source>
        <strain evidence="1 3">AB6</strain>
    </source>
</reference>
<dbReference type="RefSeq" id="WP_161124493.1">
    <property type="nucleotide sequence ID" value="NZ_VYSB01000003.1"/>
</dbReference>
<comment type="caution">
    <text evidence="1">The sequence shown here is derived from an EMBL/GenBank/DDBJ whole genome shotgun (WGS) entry which is preliminary data.</text>
</comment>
<dbReference type="PANTHER" id="PTHR36455">
    <property type="match status" value="1"/>
</dbReference>
<dbReference type="Pfam" id="PF05717">
    <property type="entry name" value="TnpB_IS66"/>
    <property type="match status" value="1"/>
</dbReference>
<gene>
    <name evidence="1" type="primary">tnpB</name>
    <name evidence="1" type="ORF">F5985_04655</name>
    <name evidence="2" type="ORF">F5985_10395</name>
</gene>
<accession>A0A7C9N7S4</accession>
<protein>
    <submittedName>
        <fullName evidence="1">IS66 family insertion sequence element accessory protein TnpB</fullName>
    </submittedName>
</protein>
<dbReference type="EMBL" id="VYSB01000003">
    <property type="protein sequence ID" value="MYZ51442.1"/>
    <property type="molecule type" value="Genomic_DNA"/>
</dbReference>
<dbReference type="Proteomes" id="UP000481947">
    <property type="component" value="Unassembled WGS sequence"/>
</dbReference>
<name>A0A7C9N7S4_9BURK</name>
<evidence type="ECO:0000313" key="2">
    <source>
        <dbReference type="EMBL" id="MYZ52534.1"/>
    </source>
</evidence>
<sequence>MIGLPANTRVWIVAGHTDMRKGFDGLAALVQTVLSENPFSGHVFVFRGRRGDIIKVLWFDGQGLLLLSKRLERGRFVWPQASGGGVSLTPAQLSMLLEGIDWRMPARTHRPDLAA</sequence>
<evidence type="ECO:0000313" key="3">
    <source>
        <dbReference type="Proteomes" id="UP000481947"/>
    </source>
</evidence>